<keyword evidence="4" id="KW-1185">Reference proteome</keyword>
<organism evidence="3 4">
    <name type="scientific">Thalassococcus lentus</name>
    <dbReference type="NCBI Taxonomy" id="1210524"/>
    <lineage>
        <taxon>Bacteria</taxon>
        <taxon>Pseudomonadati</taxon>
        <taxon>Pseudomonadota</taxon>
        <taxon>Alphaproteobacteria</taxon>
        <taxon>Rhodobacterales</taxon>
        <taxon>Roseobacteraceae</taxon>
        <taxon>Thalassococcus</taxon>
    </lineage>
</organism>
<gene>
    <name evidence="3" type="ORF">PFY00_07110</name>
</gene>
<dbReference type="RefSeq" id="WP_271431840.1">
    <property type="nucleotide sequence ID" value="NZ_JAQIOY010000002.1"/>
</dbReference>
<protein>
    <submittedName>
        <fullName evidence="3">Metallophosphoesterase</fullName>
    </submittedName>
</protein>
<evidence type="ECO:0000313" key="3">
    <source>
        <dbReference type="EMBL" id="MDA7424486.1"/>
    </source>
</evidence>
<name>A0ABT4XRC1_9RHOB</name>
<evidence type="ECO:0000313" key="4">
    <source>
        <dbReference type="Proteomes" id="UP001210720"/>
    </source>
</evidence>
<keyword evidence="1" id="KW-0732">Signal</keyword>
<evidence type="ECO:0000259" key="2">
    <source>
        <dbReference type="Pfam" id="PF00149"/>
    </source>
</evidence>
<dbReference type="SUPFAM" id="SSF56300">
    <property type="entry name" value="Metallo-dependent phosphatases"/>
    <property type="match status" value="1"/>
</dbReference>
<dbReference type="Pfam" id="PF00149">
    <property type="entry name" value="Metallophos"/>
    <property type="match status" value="1"/>
</dbReference>
<feature type="chain" id="PRO_5046586485" evidence="1">
    <location>
        <begin position="23"/>
        <end position="547"/>
    </location>
</feature>
<dbReference type="Proteomes" id="UP001210720">
    <property type="component" value="Unassembled WGS sequence"/>
</dbReference>
<proteinExistence type="predicted"/>
<sequence>MIKTMVTSAFAALCTMAGAAHAESVHAAWAQVMGSDGPITKAHGEMPLNLSLRFITDQQSCPSYKIRAQKADGSQQTLSPAWIMRSNRPASQFDEVTVCQTNMDEDWVAAALLDNAGQPVTSPDGTAVTLAGASRATGAAPRVVVFGDTGCRGLILNSGSGSRFKQDCAKIGTIKQLKPETRFFFAEIAALAMQKNPDIAIHLGDYRYDQESIRDWDNWNSDFFSRTANGPLLQVPWAFVRGNHETCDRAGHGWYFFFGPNDSSITCSGMDRRLVTSWYFEMRDTSLAPTAPHRFVIVGTGPSVSRKTLPDTLDCTAITKKTGFLSDQELWEQAICEFKTALGWTQDKTTKGLPIHTTFVMHRPIWGLDTSGFHPKQVDRHVGEALAAALAQGAAPECQGYNDTGKVGACGLRSVLAAHEHMFTNVVFRDNALPQQIVVGNSGVKLDGPPGQYFNPSTGLSFRPCKVPDMDSRGLHHRRHDGYAMEYRGRMPKTLGEDAFGFLLLTRNHLATSGWDGTAFYQDGQSQSLSTAKDIASFGKLDDCHRP</sequence>
<dbReference type="Gene3D" id="3.60.21.10">
    <property type="match status" value="1"/>
</dbReference>
<dbReference type="InterPro" id="IPR029052">
    <property type="entry name" value="Metallo-depent_PP-like"/>
</dbReference>
<accession>A0ABT4XRC1</accession>
<feature type="signal peptide" evidence="1">
    <location>
        <begin position="1"/>
        <end position="22"/>
    </location>
</feature>
<reference evidence="3 4" key="1">
    <citation type="submission" date="2023-01" db="EMBL/GenBank/DDBJ databases">
        <title>Thalassococcus onchidii sp. nov., isolated from a marine invertebrate from the South China Sea.</title>
        <authorList>
            <person name="Xu S."/>
            <person name="Liu Z."/>
            <person name="Xu Y."/>
        </authorList>
    </citation>
    <scope>NUCLEOTIDE SEQUENCE [LARGE SCALE GENOMIC DNA]</scope>
    <source>
        <strain evidence="3 4">KCTC 32084</strain>
    </source>
</reference>
<dbReference type="InterPro" id="IPR004843">
    <property type="entry name" value="Calcineurin-like_PHP"/>
</dbReference>
<comment type="caution">
    <text evidence="3">The sequence shown here is derived from an EMBL/GenBank/DDBJ whole genome shotgun (WGS) entry which is preliminary data.</text>
</comment>
<evidence type="ECO:0000256" key="1">
    <source>
        <dbReference type="SAM" id="SignalP"/>
    </source>
</evidence>
<feature type="domain" description="Calcineurin-like phosphoesterase" evidence="2">
    <location>
        <begin position="142"/>
        <end position="257"/>
    </location>
</feature>
<dbReference type="EMBL" id="JAQIOY010000002">
    <property type="protein sequence ID" value="MDA7424486.1"/>
    <property type="molecule type" value="Genomic_DNA"/>
</dbReference>